<organism evidence="3 4">
    <name type="scientific">Streptomyces cellostaticus</name>
    <dbReference type="NCBI Taxonomy" id="67285"/>
    <lineage>
        <taxon>Bacteria</taxon>
        <taxon>Bacillati</taxon>
        <taxon>Actinomycetota</taxon>
        <taxon>Actinomycetes</taxon>
        <taxon>Kitasatosporales</taxon>
        <taxon>Streptomycetaceae</taxon>
        <taxon>Streptomyces</taxon>
    </lineage>
</organism>
<dbReference type="Proteomes" id="UP000054241">
    <property type="component" value="Unassembled WGS sequence"/>
</dbReference>
<sequence length="309" mass="32796">MAVLTVAVVAAVVLAVVFTRFGGGGTAKGGEVFLQSAANKGPDPYTDSTVKEGSVPQGTSPTPGASSGAISQVQGVDGGTPGLYGGTQKTSSCDVEKQIKALQADPAKSGAFATVAGVRASGVPAYLRSLTSVQLRSDTRVTNHGYRDGAPTSYQAVLQAGTAVLVDGHGVPRVRCACGNPLTPPVAQHIALQPTGDHWASYQPSKLVVVVPAPIVVKVFVVYDTHRDDWFHRHTGDTGRHDQHVQPPQAPWQPSEPHKPGKPHDHEQQQKPGEPQNPQKPQNPQNPGKHDHEQQQNQQNQHQQNQQNQ</sequence>
<proteinExistence type="predicted"/>
<feature type="region of interest" description="Disordered" evidence="1">
    <location>
        <begin position="234"/>
        <end position="309"/>
    </location>
</feature>
<name>A0A101NM08_9ACTN</name>
<protein>
    <recommendedName>
        <fullName evidence="2">DUF6777 domain-containing protein</fullName>
    </recommendedName>
</protein>
<accession>A0A101NM08</accession>
<feature type="compositionally biased region" description="Low complexity" evidence="1">
    <location>
        <begin position="295"/>
        <end position="309"/>
    </location>
</feature>
<evidence type="ECO:0000313" key="3">
    <source>
        <dbReference type="EMBL" id="KUM95472.1"/>
    </source>
</evidence>
<feature type="compositionally biased region" description="Basic and acidic residues" evidence="1">
    <location>
        <begin position="234"/>
        <end position="244"/>
    </location>
</feature>
<keyword evidence="4" id="KW-1185">Reference proteome</keyword>
<evidence type="ECO:0000259" key="2">
    <source>
        <dbReference type="Pfam" id="PF20568"/>
    </source>
</evidence>
<dbReference type="RefSeq" id="WP_208615792.1">
    <property type="nucleotide sequence ID" value="NZ_KQ948021.1"/>
</dbReference>
<dbReference type="AlphaFoldDB" id="A0A101NM08"/>
<evidence type="ECO:0000256" key="1">
    <source>
        <dbReference type="SAM" id="MobiDB-lite"/>
    </source>
</evidence>
<dbReference type="STRING" id="67285.AQI88_15400"/>
<feature type="compositionally biased region" description="Basic and acidic residues" evidence="1">
    <location>
        <begin position="256"/>
        <end position="269"/>
    </location>
</feature>
<comment type="caution">
    <text evidence="3">The sequence shown here is derived from an EMBL/GenBank/DDBJ whole genome shotgun (WGS) entry which is preliminary data.</text>
</comment>
<evidence type="ECO:0000313" key="4">
    <source>
        <dbReference type="Proteomes" id="UP000054241"/>
    </source>
</evidence>
<dbReference type="InterPro" id="IPR046704">
    <property type="entry name" value="DUF6777"/>
</dbReference>
<dbReference type="EMBL" id="LMWL01000029">
    <property type="protein sequence ID" value="KUM95472.1"/>
    <property type="molecule type" value="Genomic_DNA"/>
</dbReference>
<feature type="non-terminal residue" evidence="3">
    <location>
        <position position="309"/>
    </location>
</feature>
<gene>
    <name evidence="3" type="ORF">AQI88_15400</name>
</gene>
<feature type="compositionally biased region" description="Polar residues" evidence="1">
    <location>
        <begin position="56"/>
        <end position="72"/>
    </location>
</feature>
<dbReference type="Pfam" id="PF20568">
    <property type="entry name" value="DUF6777"/>
    <property type="match status" value="1"/>
</dbReference>
<reference evidence="3 4" key="1">
    <citation type="submission" date="2015-10" db="EMBL/GenBank/DDBJ databases">
        <title>Draft genome sequence of Streptomyces cellostaticus DSM 40189, type strain for the species Streptomyces cellostaticus.</title>
        <authorList>
            <person name="Ruckert C."/>
            <person name="Winkler A."/>
            <person name="Kalinowski J."/>
            <person name="Kampfer P."/>
            <person name="Glaeser S."/>
        </authorList>
    </citation>
    <scope>NUCLEOTIDE SEQUENCE [LARGE SCALE GENOMIC DNA]</scope>
    <source>
        <strain evidence="3 4">DSM 40189</strain>
    </source>
</reference>
<feature type="region of interest" description="Disordered" evidence="1">
    <location>
        <begin position="40"/>
        <end position="72"/>
    </location>
</feature>
<feature type="domain" description="DUF6777" evidence="2">
    <location>
        <begin position="75"/>
        <end position="236"/>
    </location>
</feature>
<feature type="compositionally biased region" description="Low complexity" evidence="1">
    <location>
        <begin position="270"/>
        <end position="287"/>
    </location>
</feature>